<dbReference type="GO" id="GO:0000976">
    <property type="term" value="F:transcription cis-regulatory region binding"/>
    <property type="evidence" value="ECO:0007669"/>
    <property type="project" value="TreeGrafter"/>
</dbReference>
<dbReference type="SMART" id="SM00862">
    <property type="entry name" value="Trans_reg_C"/>
    <property type="match status" value="1"/>
</dbReference>
<dbReference type="InterPro" id="IPR016032">
    <property type="entry name" value="Sig_transdc_resp-reg_C-effctor"/>
</dbReference>
<dbReference type="GO" id="GO:0032993">
    <property type="term" value="C:protein-DNA complex"/>
    <property type="evidence" value="ECO:0007669"/>
    <property type="project" value="TreeGrafter"/>
</dbReference>
<keyword evidence="3 5" id="KW-0238">DNA-binding</keyword>
<dbReference type="PROSITE" id="PS51755">
    <property type="entry name" value="OMPR_PHOB"/>
    <property type="match status" value="1"/>
</dbReference>
<evidence type="ECO:0000256" key="2">
    <source>
        <dbReference type="ARBA" id="ARBA00023015"/>
    </source>
</evidence>
<feature type="domain" description="OmpR/PhoB-type" evidence="7">
    <location>
        <begin position="65"/>
        <end position="161"/>
    </location>
</feature>
<dbReference type="EMBL" id="NKYE01000011">
    <property type="protein sequence ID" value="OZM71842.1"/>
    <property type="molecule type" value="Genomic_DNA"/>
</dbReference>
<keyword evidence="9" id="KW-1185">Reference proteome</keyword>
<feature type="DNA-binding region" description="OmpR/PhoB-type" evidence="5">
    <location>
        <begin position="65"/>
        <end position="161"/>
    </location>
</feature>
<dbReference type="PANTHER" id="PTHR48111">
    <property type="entry name" value="REGULATOR OF RPOS"/>
    <property type="match status" value="1"/>
</dbReference>
<dbReference type="AlphaFoldDB" id="A0A263D090"/>
<protein>
    <submittedName>
        <fullName evidence="8">Transcriptional regulator</fullName>
    </submittedName>
</protein>
<dbReference type="Pfam" id="PF00486">
    <property type="entry name" value="Trans_reg_C"/>
    <property type="match status" value="1"/>
</dbReference>
<evidence type="ECO:0000256" key="5">
    <source>
        <dbReference type="PROSITE-ProRule" id="PRU01091"/>
    </source>
</evidence>
<gene>
    <name evidence="8" type="ORF">CFN78_18650</name>
</gene>
<keyword evidence="1" id="KW-0597">Phosphoprotein</keyword>
<organism evidence="8 9">
    <name type="scientific">Amycolatopsis antarctica</name>
    <dbReference type="NCBI Taxonomy" id="1854586"/>
    <lineage>
        <taxon>Bacteria</taxon>
        <taxon>Bacillati</taxon>
        <taxon>Actinomycetota</taxon>
        <taxon>Actinomycetes</taxon>
        <taxon>Pseudonocardiales</taxon>
        <taxon>Pseudonocardiaceae</taxon>
        <taxon>Amycolatopsis</taxon>
    </lineage>
</organism>
<evidence type="ECO:0000313" key="8">
    <source>
        <dbReference type="EMBL" id="OZM71842.1"/>
    </source>
</evidence>
<evidence type="ECO:0000256" key="3">
    <source>
        <dbReference type="ARBA" id="ARBA00023125"/>
    </source>
</evidence>
<dbReference type="GO" id="GO:0006355">
    <property type="term" value="P:regulation of DNA-templated transcription"/>
    <property type="evidence" value="ECO:0007669"/>
    <property type="project" value="InterPro"/>
</dbReference>
<sequence>MPLTPSSTAGLIAGHAEVTFALRVTVRSEDAPRVAASLRDTIAAIADRPGTEVRVDGGDAVPPIPHQRRQPPLRIDPGARRVIDNGHEPVLTRLEYDLLLHLCRNPRLVHSRRRLLREVWRLDEPGNPRTVDVHIRRLRSKLGSAAALITTVRGVGYRLDRPELVHIDATD</sequence>
<dbReference type="GO" id="GO:0000156">
    <property type="term" value="F:phosphorelay response regulator activity"/>
    <property type="evidence" value="ECO:0007669"/>
    <property type="project" value="TreeGrafter"/>
</dbReference>
<dbReference type="Proteomes" id="UP000242444">
    <property type="component" value="Unassembled WGS sequence"/>
</dbReference>
<keyword evidence="4" id="KW-0804">Transcription</keyword>
<comment type="caution">
    <text evidence="8">The sequence shown here is derived from an EMBL/GenBank/DDBJ whole genome shotgun (WGS) entry which is preliminary data.</text>
</comment>
<dbReference type="RefSeq" id="WP_094864125.1">
    <property type="nucleotide sequence ID" value="NZ_NKYE01000011.1"/>
</dbReference>
<evidence type="ECO:0000259" key="7">
    <source>
        <dbReference type="PROSITE" id="PS51755"/>
    </source>
</evidence>
<evidence type="ECO:0000313" key="9">
    <source>
        <dbReference type="Proteomes" id="UP000242444"/>
    </source>
</evidence>
<dbReference type="InterPro" id="IPR036388">
    <property type="entry name" value="WH-like_DNA-bd_sf"/>
</dbReference>
<reference evidence="8 9" key="1">
    <citation type="submission" date="2017-07" db="EMBL/GenBank/DDBJ databases">
        <title>Amycolatopsis antarcticus sp. nov., isolated from the surface of an Antarcticus brown macroalga.</title>
        <authorList>
            <person name="Wang J."/>
            <person name="Leiva S."/>
            <person name="Huang J."/>
            <person name="Huang Y."/>
        </authorList>
    </citation>
    <scope>NUCLEOTIDE SEQUENCE [LARGE SCALE GENOMIC DNA]</scope>
    <source>
        <strain evidence="8 9">AU-G6</strain>
    </source>
</reference>
<dbReference type="SUPFAM" id="SSF46894">
    <property type="entry name" value="C-terminal effector domain of the bipartite response regulators"/>
    <property type="match status" value="1"/>
</dbReference>
<dbReference type="CDD" id="cd00383">
    <property type="entry name" value="trans_reg_C"/>
    <property type="match status" value="1"/>
</dbReference>
<proteinExistence type="predicted"/>
<feature type="region of interest" description="Disordered" evidence="6">
    <location>
        <begin position="54"/>
        <end position="74"/>
    </location>
</feature>
<dbReference type="OrthoDB" id="8927943at2"/>
<name>A0A263D090_9PSEU</name>
<dbReference type="Gene3D" id="1.10.10.10">
    <property type="entry name" value="Winged helix-like DNA-binding domain superfamily/Winged helix DNA-binding domain"/>
    <property type="match status" value="1"/>
</dbReference>
<dbReference type="PANTHER" id="PTHR48111:SF4">
    <property type="entry name" value="DNA-BINDING DUAL TRANSCRIPTIONAL REGULATOR OMPR"/>
    <property type="match status" value="1"/>
</dbReference>
<dbReference type="GO" id="GO:0005829">
    <property type="term" value="C:cytosol"/>
    <property type="evidence" value="ECO:0007669"/>
    <property type="project" value="TreeGrafter"/>
</dbReference>
<dbReference type="InParanoid" id="A0A263D090"/>
<dbReference type="InterPro" id="IPR039420">
    <property type="entry name" value="WalR-like"/>
</dbReference>
<keyword evidence="2" id="KW-0805">Transcription regulation</keyword>
<evidence type="ECO:0000256" key="6">
    <source>
        <dbReference type="SAM" id="MobiDB-lite"/>
    </source>
</evidence>
<accession>A0A263D090</accession>
<evidence type="ECO:0000256" key="4">
    <source>
        <dbReference type="ARBA" id="ARBA00023163"/>
    </source>
</evidence>
<dbReference type="InterPro" id="IPR001867">
    <property type="entry name" value="OmpR/PhoB-type_DNA-bd"/>
</dbReference>
<evidence type="ECO:0000256" key="1">
    <source>
        <dbReference type="ARBA" id="ARBA00022553"/>
    </source>
</evidence>